<dbReference type="PANTHER" id="PTHR43581:SF4">
    <property type="entry name" value="ATP_GTP PHOSPHATASE"/>
    <property type="match status" value="1"/>
</dbReference>
<dbReference type="InterPro" id="IPR027417">
    <property type="entry name" value="P-loop_NTPase"/>
</dbReference>
<name>A0A644Y3Q2_9ZZZZ</name>
<dbReference type="Pfam" id="PF20469">
    <property type="entry name" value="OLD-like_TOPRIM"/>
    <property type="match status" value="1"/>
</dbReference>
<gene>
    <name evidence="3" type="ORF">SDC9_69610</name>
</gene>
<dbReference type="PANTHER" id="PTHR43581">
    <property type="entry name" value="ATP/GTP PHOSPHATASE"/>
    <property type="match status" value="1"/>
</dbReference>
<dbReference type="AlphaFoldDB" id="A0A644Y3Q2"/>
<accession>A0A644Y3Q2</accession>
<dbReference type="InterPro" id="IPR051396">
    <property type="entry name" value="Bact_Antivir_Def_Nuclease"/>
</dbReference>
<reference evidence="3" key="1">
    <citation type="submission" date="2019-08" db="EMBL/GenBank/DDBJ databases">
        <authorList>
            <person name="Kucharzyk K."/>
            <person name="Murdoch R.W."/>
            <person name="Higgins S."/>
            <person name="Loffler F."/>
        </authorList>
    </citation>
    <scope>NUCLEOTIDE SEQUENCE</scope>
</reference>
<dbReference type="Gene3D" id="3.40.50.300">
    <property type="entry name" value="P-loop containing nucleotide triphosphate hydrolases"/>
    <property type="match status" value="1"/>
</dbReference>
<comment type="caution">
    <text evidence="3">The sequence shown here is derived from an EMBL/GenBank/DDBJ whole genome shotgun (WGS) entry which is preliminary data.</text>
</comment>
<dbReference type="SUPFAM" id="SSF52540">
    <property type="entry name" value="P-loop containing nucleoside triphosphate hydrolases"/>
    <property type="match status" value="1"/>
</dbReference>
<evidence type="ECO:0000313" key="3">
    <source>
        <dbReference type="EMBL" id="MPM23146.1"/>
    </source>
</evidence>
<organism evidence="3">
    <name type="scientific">bioreactor metagenome</name>
    <dbReference type="NCBI Taxonomy" id="1076179"/>
    <lineage>
        <taxon>unclassified sequences</taxon>
        <taxon>metagenomes</taxon>
        <taxon>ecological metagenomes</taxon>
    </lineage>
</organism>
<sequence>MLEDIDDIWDLGDEEEWFVNPGGIPQVVASKLPRFLYIPADTACKEVNGDTSGVMGQMLSELFADVRSQSENFKQAQSYLVQLEKELDPTDQDSEFGKMLAELNDILANVFPDTKLHATADLSDPEKVLKPAFTVEMSSNVRTSVDRQGSGMIRAAAFGILRYRQKWMAQKKCDEQRAMIIAFEEPELYLHPCAANQMRNTIYELSDGFSQIVASTHSPFMIDLSRKPRQILNSFSINEDGLRVIPFSVTDAFKELLDEDKNYVKMLQRIDDQIARIFFAKYVVIIEGDTEAVVIGESIKRLPQERYNHLICDFEIIKARGKAAIIPLVKYLTAMGIEPIVVHDRDEATPGAVKFNAPILNAVGQHGRVVQMQECIEDELEYSAPTSEKPYKAYEHTLSWGDNWMDIPEKWRVKMKEIFGDYVE</sequence>
<dbReference type="InterPro" id="IPR034139">
    <property type="entry name" value="TOPRIM_OLD"/>
</dbReference>
<evidence type="ECO:0000259" key="1">
    <source>
        <dbReference type="Pfam" id="PF13175"/>
    </source>
</evidence>
<feature type="domain" description="Endonuclease GajA/Old nuclease/RecF-like AAA" evidence="1">
    <location>
        <begin position="68"/>
        <end position="222"/>
    </location>
</feature>
<dbReference type="EMBL" id="VSSQ01003964">
    <property type="protein sequence ID" value="MPM23146.1"/>
    <property type="molecule type" value="Genomic_DNA"/>
</dbReference>
<dbReference type="Pfam" id="PF13175">
    <property type="entry name" value="AAA_15"/>
    <property type="match status" value="1"/>
</dbReference>
<evidence type="ECO:0000259" key="2">
    <source>
        <dbReference type="Pfam" id="PF20469"/>
    </source>
</evidence>
<protein>
    <submittedName>
        <fullName evidence="3">Uncharacterized protein</fullName>
    </submittedName>
</protein>
<dbReference type="InterPro" id="IPR041685">
    <property type="entry name" value="AAA_GajA/Old/RecF-like"/>
</dbReference>
<feature type="domain" description="OLD protein-like TOPRIM" evidence="2">
    <location>
        <begin position="278"/>
        <end position="346"/>
    </location>
</feature>
<proteinExistence type="predicted"/>